<keyword evidence="4" id="KW-0808">Transferase</keyword>
<gene>
    <name evidence="10" type="ORF">IFO71_18635</name>
</gene>
<evidence type="ECO:0000256" key="2">
    <source>
        <dbReference type="ARBA" id="ARBA00012438"/>
    </source>
</evidence>
<dbReference type="Gene3D" id="1.10.287.130">
    <property type="match status" value="1"/>
</dbReference>
<keyword evidence="6" id="KW-0902">Two-component regulatory system</keyword>
<dbReference type="EMBL" id="JACYTR010000064">
    <property type="protein sequence ID" value="MBD8527768.1"/>
    <property type="molecule type" value="Genomic_DNA"/>
</dbReference>
<dbReference type="Pfam" id="PF00512">
    <property type="entry name" value="HisKA"/>
    <property type="match status" value="1"/>
</dbReference>
<dbReference type="NCBIfam" id="TIGR00229">
    <property type="entry name" value="sensory_box"/>
    <property type="match status" value="2"/>
</dbReference>
<dbReference type="Proteomes" id="UP000613768">
    <property type="component" value="Unassembled WGS sequence"/>
</dbReference>
<dbReference type="RefSeq" id="WP_192031190.1">
    <property type="nucleotide sequence ID" value="NZ_JACYTR010000064.1"/>
</dbReference>
<dbReference type="CDD" id="cd16922">
    <property type="entry name" value="HATPase_EvgS-ArcB-TorS-like"/>
    <property type="match status" value="1"/>
</dbReference>
<reference evidence="10 11" key="1">
    <citation type="submission" date="2020-09" db="EMBL/GenBank/DDBJ databases">
        <title>Pseudoxanthomonas sp. CAU 1598 isolated from sand of Yaerae Beach.</title>
        <authorList>
            <person name="Kim W."/>
        </authorList>
    </citation>
    <scope>NUCLEOTIDE SEQUENCE [LARGE SCALE GENOMIC DNA]</scope>
    <source>
        <strain evidence="10 11">CAU 1598</strain>
    </source>
</reference>
<dbReference type="PRINTS" id="PR00344">
    <property type="entry name" value="BCTRLSENSOR"/>
</dbReference>
<dbReference type="CDD" id="cd00082">
    <property type="entry name" value="HisKA"/>
    <property type="match status" value="1"/>
</dbReference>
<sequence length="494" mass="54791">MQDRLHDLINQESPDAVIATDADGLICFWSRGAERMLGFAESESLGCALSQLVVPPERQDEEQRMRAQALSSGKVVYESMRRRKDGVLLYADISARRVESADRGVVIVYAKKDVTELKVRRDAKHLRSSFGELLDSTPDGILLVNPTGRIVLANRQATQIFGYENDGLIGLAVEQLLPERLRGGHVSHRASYVAQPRVRAMGAGLDLYGRRKNGDEFPVEISLSPLQTDEGTLIFSAIRDSSDRKRIETELRDTNAQLERANAAKDLFLAGMSHELRTPLNAIIGFTGTLLMKLPGPLTLDQERHLQTVKASSKHLLSLINDLLDLAKIDAGKTEVNNQRLRTSELLDEVVEAVRLSAERKGLSLHVDYQAAPIEFVSDPRLLRQILFNLSSNAIKFTDQGSITLRVWRRVQDAASAIVLSVIDTGMGIRDEDQQHLFEAFTRLRSRGDDQREGTGLGLHLTQKLVGLLGGQIELESSFGRGSEFRVVLPETDG</sequence>
<dbReference type="PROSITE" id="PS50109">
    <property type="entry name" value="HIS_KIN"/>
    <property type="match status" value="1"/>
</dbReference>
<dbReference type="Pfam" id="PF13426">
    <property type="entry name" value="PAS_9"/>
    <property type="match status" value="1"/>
</dbReference>
<evidence type="ECO:0000313" key="10">
    <source>
        <dbReference type="EMBL" id="MBD8527768.1"/>
    </source>
</evidence>
<dbReference type="InterPro" id="IPR000700">
    <property type="entry name" value="PAS-assoc_C"/>
</dbReference>
<dbReference type="SUPFAM" id="SSF55874">
    <property type="entry name" value="ATPase domain of HSP90 chaperone/DNA topoisomerase II/histidine kinase"/>
    <property type="match status" value="1"/>
</dbReference>
<evidence type="ECO:0000259" key="7">
    <source>
        <dbReference type="PROSITE" id="PS50109"/>
    </source>
</evidence>
<keyword evidence="11" id="KW-1185">Reference proteome</keyword>
<dbReference type="SUPFAM" id="SSF55785">
    <property type="entry name" value="PYP-like sensor domain (PAS domain)"/>
    <property type="match status" value="2"/>
</dbReference>
<comment type="caution">
    <text evidence="10">The sequence shown here is derived from an EMBL/GenBank/DDBJ whole genome shotgun (WGS) entry which is preliminary data.</text>
</comment>
<dbReference type="Gene3D" id="3.30.450.20">
    <property type="entry name" value="PAS domain"/>
    <property type="match status" value="2"/>
</dbReference>
<dbReference type="SMART" id="SM00091">
    <property type="entry name" value="PAS"/>
    <property type="match status" value="2"/>
</dbReference>
<accession>A0AAW3ZPW8</accession>
<dbReference type="SMART" id="SM00387">
    <property type="entry name" value="HATPase_c"/>
    <property type="match status" value="1"/>
</dbReference>
<protein>
    <recommendedName>
        <fullName evidence="2">histidine kinase</fullName>
        <ecNumber evidence="2">2.7.13.3</ecNumber>
    </recommendedName>
</protein>
<dbReference type="Gene3D" id="3.30.565.10">
    <property type="entry name" value="Histidine kinase-like ATPase, C-terminal domain"/>
    <property type="match status" value="1"/>
</dbReference>
<dbReference type="GO" id="GO:0006355">
    <property type="term" value="P:regulation of DNA-templated transcription"/>
    <property type="evidence" value="ECO:0007669"/>
    <property type="project" value="InterPro"/>
</dbReference>
<feature type="domain" description="Histidine kinase" evidence="7">
    <location>
        <begin position="271"/>
        <end position="493"/>
    </location>
</feature>
<evidence type="ECO:0000256" key="3">
    <source>
        <dbReference type="ARBA" id="ARBA00022553"/>
    </source>
</evidence>
<dbReference type="PANTHER" id="PTHR43047">
    <property type="entry name" value="TWO-COMPONENT HISTIDINE PROTEIN KINASE"/>
    <property type="match status" value="1"/>
</dbReference>
<organism evidence="10 11">
    <name type="scientific">Pseudomarimonas arenosa</name>
    <dbReference type="NCBI Taxonomy" id="2774145"/>
    <lineage>
        <taxon>Bacteria</taxon>
        <taxon>Pseudomonadati</taxon>
        <taxon>Pseudomonadota</taxon>
        <taxon>Gammaproteobacteria</taxon>
        <taxon>Lysobacterales</taxon>
        <taxon>Lysobacteraceae</taxon>
        <taxon>Pseudomarimonas</taxon>
    </lineage>
</organism>
<evidence type="ECO:0000256" key="4">
    <source>
        <dbReference type="ARBA" id="ARBA00022679"/>
    </source>
</evidence>
<dbReference type="InterPro" id="IPR003661">
    <property type="entry name" value="HisK_dim/P_dom"/>
</dbReference>
<dbReference type="InterPro" id="IPR005467">
    <property type="entry name" value="His_kinase_dom"/>
</dbReference>
<dbReference type="InterPro" id="IPR036890">
    <property type="entry name" value="HATPase_C_sf"/>
</dbReference>
<dbReference type="GO" id="GO:0000155">
    <property type="term" value="F:phosphorelay sensor kinase activity"/>
    <property type="evidence" value="ECO:0007669"/>
    <property type="project" value="InterPro"/>
</dbReference>
<dbReference type="InterPro" id="IPR036097">
    <property type="entry name" value="HisK_dim/P_sf"/>
</dbReference>
<name>A0AAW3ZPW8_9GAMM</name>
<dbReference type="PROSITE" id="PS50112">
    <property type="entry name" value="PAS"/>
    <property type="match status" value="2"/>
</dbReference>
<evidence type="ECO:0000259" key="8">
    <source>
        <dbReference type="PROSITE" id="PS50112"/>
    </source>
</evidence>
<comment type="catalytic activity">
    <reaction evidence="1">
        <text>ATP + protein L-histidine = ADP + protein N-phospho-L-histidine.</text>
        <dbReference type="EC" id="2.7.13.3"/>
    </reaction>
</comment>
<evidence type="ECO:0000313" key="11">
    <source>
        <dbReference type="Proteomes" id="UP000613768"/>
    </source>
</evidence>
<dbReference type="InterPro" id="IPR003594">
    <property type="entry name" value="HATPase_dom"/>
</dbReference>
<dbReference type="EC" id="2.7.13.3" evidence="2"/>
<evidence type="ECO:0000256" key="6">
    <source>
        <dbReference type="ARBA" id="ARBA00023012"/>
    </source>
</evidence>
<dbReference type="Pfam" id="PF02518">
    <property type="entry name" value="HATPase_c"/>
    <property type="match status" value="1"/>
</dbReference>
<dbReference type="Pfam" id="PF00989">
    <property type="entry name" value="PAS"/>
    <property type="match status" value="1"/>
</dbReference>
<evidence type="ECO:0000259" key="9">
    <source>
        <dbReference type="PROSITE" id="PS50113"/>
    </source>
</evidence>
<dbReference type="InterPro" id="IPR004358">
    <property type="entry name" value="Sig_transdc_His_kin-like_C"/>
</dbReference>
<feature type="domain" description="PAS" evidence="8">
    <location>
        <begin position="1"/>
        <end position="73"/>
    </location>
</feature>
<keyword evidence="3" id="KW-0597">Phosphoprotein</keyword>
<dbReference type="InterPro" id="IPR000014">
    <property type="entry name" value="PAS"/>
</dbReference>
<keyword evidence="5" id="KW-0418">Kinase</keyword>
<dbReference type="CDD" id="cd00130">
    <property type="entry name" value="PAS"/>
    <property type="match status" value="2"/>
</dbReference>
<evidence type="ECO:0000256" key="5">
    <source>
        <dbReference type="ARBA" id="ARBA00022777"/>
    </source>
</evidence>
<dbReference type="SUPFAM" id="SSF47384">
    <property type="entry name" value="Homodimeric domain of signal transducing histidine kinase"/>
    <property type="match status" value="1"/>
</dbReference>
<feature type="domain" description="PAS" evidence="8">
    <location>
        <begin position="126"/>
        <end position="179"/>
    </location>
</feature>
<evidence type="ECO:0000256" key="1">
    <source>
        <dbReference type="ARBA" id="ARBA00000085"/>
    </source>
</evidence>
<feature type="domain" description="PAC" evidence="9">
    <location>
        <begin position="203"/>
        <end position="253"/>
    </location>
</feature>
<dbReference type="InterPro" id="IPR035965">
    <property type="entry name" value="PAS-like_dom_sf"/>
</dbReference>
<dbReference type="PROSITE" id="PS50113">
    <property type="entry name" value="PAC"/>
    <property type="match status" value="1"/>
</dbReference>
<dbReference type="InterPro" id="IPR013767">
    <property type="entry name" value="PAS_fold"/>
</dbReference>
<dbReference type="SMART" id="SM00388">
    <property type="entry name" value="HisKA"/>
    <property type="match status" value="1"/>
</dbReference>
<proteinExistence type="predicted"/>
<dbReference type="FunFam" id="3.30.565.10:FF:000010">
    <property type="entry name" value="Sensor histidine kinase RcsC"/>
    <property type="match status" value="1"/>
</dbReference>
<dbReference type="AlphaFoldDB" id="A0AAW3ZPW8"/>